<evidence type="ECO:0000313" key="2">
    <source>
        <dbReference type="Proteomes" id="UP000251243"/>
    </source>
</evidence>
<reference evidence="2" key="1">
    <citation type="submission" date="2018-04" db="EMBL/GenBank/DDBJ databases">
        <authorList>
            <person name="Go L.Y."/>
            <person name="Mitchell J.A."/>
        </authorList>
    </citation>
    <scope>NUCLEOTIDE SEQUENCE [LARGE SCALE GENOMIC DNA]</scope>
</reference>
<dbReference type="RefSeq" id="YP_009803161.1">
    <property type="nucleotide sequence ID" value="NC_047992.1"/>
</dbReference>
<sequence length="139" mass="15033">MASPTRRYIVVDDPTFTDGPYGRRILDGPHAPRVGDVVEALPGVHPDADGDLLVEFKGTRLHVGVDALASVDKLIAERGVTPLADWERELLRGMSYHEVTIARPLVKPTALADVLITHGMSGETAEVLTALAIMRSLED</sequence>
<dbReference type="Proteomes" id="UP000251243">
    <property type="component" value="Segment"/>
</dbReference>
<dbReference type="GeneID" id="54993721"/>
<dbReference type="EMBL" id="MH271320">
    <property type="protein sequence ID" value="AWY06672.1"/>
    <property type="molecule type" value="Genomic_DNA"/>
</dbReference>
<keyword evidence="2" id="KW-1185">Reference proteome</keyword>
<proteinExistence type="predicted"/>
<protein>
    <submittedName>
        <fullName evidence="1">Uncharacterized protein</fullName>
    </submittedName>
</protein>
<accession>A0A2Z4Q9D4</accession>
<evidence type="ECO:0000313" key="1">
    <source>
        <dbReference type="EMBL" id="AWY06672.1"/>
    </source>
</evidence>
<gene>
    <name evidence="1" type="primary">38</name>
    <name evidence="1" type="ORF">SEA_ZETA1847_38</name>
</gene>
<organism evidence="1 2">
    <name type="scientific">Microbacterium phage Zeta1847</name>
    <dbReference type="NCBI Taxonomy" id="2201444"/>
    <lineage>
        <taxon>Viruses</taxon>
        <taxon>Duplodnaviria</taxon>
        <taxon>Heunggongvirae</taxon>
        <taxon>Uroviricota</taxon>
        <taxon>Caudoviricetes</taxon>
        <taxon>Casidaviridae</taxon>
        <taxon>Zetavirus</taxon>
        <taxon>Zetavirus zeta1847</taxon>
    </lineage>
</organism>
<dbReference type="KEGG" id="vg:54993721"/>
<name>A0A2Z4Q9D4_9CAUD</name>